<comment type="caution">
    <text evidence="2">The sequence shown here is derived from an EMBL/GenBank/DDBJ whole genome shotgun (WGS) entry which is preliminary data.</text>
</comment>
<proteinExistence type="predicted"/>
<dbReference type="Pfam" id="PF24626">
    <property type="entry name" value="SH3_Tf2-1"/>
    <property type="match status" value="1"/>
</dbReference>
<keyword evidence="3" id="KW-1185">Reference proteome</keyword>
<sequence length="144" mass="16708">MLHCCILDFGGNWDDHLPLVEFAYNNSYQTSMDVAPYEVLYGRPCRSSLCWAESKERVTLGPELIEKTTKKIKDIQERLKEIQNRQKSYADPKRREVEFDTGDSIFLKATLRRGVTRFGVKGKLVSRYIGPFEITKRIRPVAYA</sequence>
<dbReference type="GO" id="GO:0003676">
    <property type="term" value="F:nucleic acid binding"/>
    <property type="evidence" value="ECO:0007669"/>
    <property type="project" value="InterPro"/>
</dbReference>
<feature type="domain" description="Tf2-1-like SH3-like" evidence="1">
    <location>
        <begin position="102"/>
        <end position="143"/>
    </location>
</feature>
<dbReference type="OrthoDB" id="1738613at2759"/>
<organism evidence="2 3">
    <name type="scientific">Parasponia andersonii</name>
    <name type="common">Sponia andersonii</name>
    <dbReference type="NCBI Taxonomy" id="3476"/>
    <lineage>
        <taxon>Eukaryota</taxon>
        <taxon>Viridiplantae</taxon>
        <taxon>Streptophyta</taxon>
        <taxon>Embryophyta</taxon>
        <taxon>Tracheophyta</taxon>
        <taxon>Spermatophyta</taxon>
        <taxon>Magnoliopsida</taxon>
        <taxon>eudicotyledons</taxon>
        <taxon>Gunneridae</taxon>
        <taxon>Pentapetalae</taxon>
        <taxon>rosids</taxon>
        <taxon>fabids</taxon>
        <taxon>Rosales</taxon>
        <taxon>Cannabaceae</taxon>
        <taxon>Parasponia</taxon>
    </lineage>
</organism>
<dbReference type="InterPro" id="IPR056924">
    <property type="entry name" value="SH3_Tf2-1"/>
</dbReference>
<dbReference type="PANTHER" id="PTHR45835:SF99">
    <property type="entry name" value="CHROMO DOMAIN-CONTAINING PROTEIN-RELATED"/>
    <property type="match status" value="1"/>
</dbReference>
<gene>
    <name evidence="2" type="ORF">PanWU01x14_066280</name>
</gene>
<dbReference type="AlphaFoldDB" id="A0A2P5DG31"/>
<evidence type="ECO:0000259" key="1">
    <source>
        <dbReference type="Pfam" id="PF24626"/>
    </source>
</evidence>
<accession>A0A2P5DG31</accession>
<reference evidence="3" key="1">
    <citation type="submission" date="2016-06" db="EMBL/GenBank/DDBJ databases">
        <title>Parallel loss of symbiosis genes in relatives of nitrogen-fixing non-legume Parasponia.</title>
        <authorList>
            <person name="Van Velzen R."/>
            <person name="Holmer R."/>
            <person name="Bu F."/>
            <person name="Rutten L."/>
            <person name="Van Zeijl A."/>
            <person name="Liu W."/>
            <person name="Santuari L."/>
            <person name="Cao Q."/>
            <person name="Sharma T."/>
            <person name="Shen D."/>
            <person name="Roswanjaya Y."/>
            <person name="Wardhani T."/>
            <person name="Kalhor M.S."/>
            <person name="Jansen J."/>
            <person name="Van den Hoogen J."/>
            <person name="Gungor B."/>
            <person name="Hartog M."/>
            <person name="Hontelez J."/>
            <person name="Verver J."/>
            <person name="Yang W.-C."/>
            <person name="Schijlen E."/>
            <person name="Repin R."/>
            <person name="Schilthuizen M."/>
            <person name="Schranz E."/>
            <person name="Heidstra R."/>
            <person name="Miyata K."/>
            <person name="Fedorova E."/>
            <person name="Kohlen W."/>
            <person name="Bisseling T."/>
            <person name="Smit S."/>
            <person name="Geurts R."/>
        </authorList>
    </citation>
    <scope>NUCLEOTIDE SEQUENCE [LARGE SCALE GENOMIC DNA]</scope>
    <source>
        <strain evidence="3">cv. WU1-14</strain>
    </source>
</reference>
<dbReference type="EMBL" id="JXTB01000040">
    <property type="protein sequence ID" value="PON72237.1"/>
    <property type="molecule type" value="Genomic_DNA"/>
</dbReference>
<dbReference type="STRING" id="3476.A0A2P5DG31"/>
<dbReference type="InterPro" id="IPR036397">
    <property type="entry name" value="RNaseH_sf"/>
</dbReference>
<dbReference type="Gene3D" id="3.30.420.10">
    <property type="entry name" value="Ribonuclease H-like superfamily/Ribonuclease H"/>
    <property type="match status" value="1"/>
</dbReference>
<dbReference type="Proteomes" id="UP000237105">
    <property type="component" value="Unassembled WGS sequence"/>
</dbReference>
<evidence type="ECO:0000313" key="3">
    <source>
        <dbReference type="Proteomes" id="UP000237105"/>
    </source>
</evidence>
<name>A0A2P5DG31_PARAD</name>
<dbReference type="PANTHER" id="PTHR45835">
    <property type="entry name" value="YALI0A06105P"/>
    <property type="match status" value="1"/>
</dbReference>
<evidence type="ECO:0000313" key="2">
    <source>
        <dbReference type="EMBL" id="PON72237.1"/>
    </source>
</evidence>
<protein>
    <submittedName>
        <fullName evidence="2">Ribonuclease H-like domain containing protein</fullName>
    </submittedName>
</protein>